<name>A0A7W6FYV3_9SPHN</name>
<dbReference type="SMART" id="SM00257">
    <property type="entry name" value="LysM"/>
    <property type="match status" value="3"/>
</dbReference>
<proteinExistence type="predicted"/>
<feature type="domain" description="LysM" evidence="3">
    <location>
        <begin position="24"/>
        <end position="68"/>
    </location>
</feature>
<accession>A0A7W6FYV3</accession>
<evidence type="ECO:0000259" key="3">
    <source>
        <dbReference type="PROSITE" id="PS51782"/>
    </source>
</evidence>
<organism evidence="4 5">
    <name type="scientific">Novosphingobium fluoreni</name>
    <dbReference type="NCBI Taxonomy" id="1391222"/>
    <lineage>
        <taxon>Bacteria</taxon>
        <taxon>Pseudomonadati</taxon>
        <taxon>Pseudomonadota</taxon>
        <taxon>Alphaproteobacteria</taxon>
        <taxon>Sphingomonadales</taxon>
        <taxon>Sphingomonadaceae</taxon>
        <taxon>Novosphingobium</taxon>
    </lineage>
</organism>
<dbReference type="GO" id="GO:0004222">
    <property type="term" value="F:metalloendopeptidase activity"/>
    <property type="evidence" value="ECO:0007669"/>
    <property type="project" value="TreeGrafter"/>
</dbReference>
<feature type="region of interest" description="Disordered" evidence="1">
    <location>
        <begin position="89"/>
        <end position="109"/>
    </location>
</feature>
<dbReference type="Pfam" id="PF01476">
    <property type="entry name" value="LysM"/>
    <property type="match status" value="3"/>
</dbReference>
<dbReference type="InterPro" id="IPR016047">
    <property type="entry name" value="M23ase_b-sheet_dom"/>
</dbReference>
<dbReference type="PANTHER" id="PTHR21666">
    <property type="entry name" value="PEPTIDASE-RELATED"/>
    <property type="match status" value="1"/>
</dbReference>
<evidence type="ECO:0000256" key="1">
    <source>
        <dbReference type="SAM" id="MobiDB-lite"/>
    </source>
</evidence>
<dbReference type="SUPFAM" id="SSF51261">
    <property type="entry name" value="Duplicated hybrid motif"/>
    <property type="match status" value="1"/>
</dbReference>
<keyword evidence="2" id="KW-0732">Signal</keyword>
<dbReference type="Gene3D" id="2.70.70.10">
    <property type="entry name" value="Glucose Permease (Domain IIA)"/>
    <property type="match status" value="1"/>
</dbReference>
<dbReference type="RefSeq" id="WP_183617257.1">
    <property type="nucleotide sequence ID" value="NZ_JACIDY010000005.1"/>
</dbReference>
<dbReference type="EMBL" id="JACIDY010000005">
    <property type="protein sequence ID" value="MBB3940668.1"/>
    <property type="molecule type" value="Genomic_DNA"/>
</dbReference>
<dbReference type="InterPro" id="IPR011055">
    <property type="entry name" value="Dup_hybrid_motif"/>
</dbReference>
<dbReference type="Pfam" id="PF01551">
    <property type="entry name" value="Peptidase_M23"/>
    <property type="match status" value="1"/>
</dbReference>
<feature type="domain" description="LysM" evidence="3">
    <location>
        <begin position="168"/>
        <end position="212"/>
    </location>
</feature>
<feature type="chain" id="PRO_5030995206" evidence="2">
    <location>
        <begin position="19"/>
        <end position="384"/>
    </location>
</feature>
<reference evidence="4 5" key="1">
    <citation type="submission" date="2020-08" db="EMBL/GenBank/DDBJ databases">
        <title>Genomic Encyclopedia of Type Strains, Phase IV (KMG-IV): sequencing the most valuable type-strain genomes for metagenomic binning, comparative biology and taxonomic classification.</title>
        <authorList>
            <person name="Goeker M."/>
        </authorList>
    </citation>
    <scope>NUCLEOTIDE SEQUENCE [LARGE SCALE GENOMIC DNA]</scope>
    <source>
        <strain evidence="4 5">DSM 27568</strain>
    </source>
</reference>
<dbReference type="InterPro" id="IPR036779">
    <property type="entry name" value="LysM_dom_sf"/>
</dbReference>
<dbReference type="InterPro" id="IPR050570">
    <property type="entry name" value="Cell_wall_metabolism_enzyme"/>
</dbReference>
<gene>
    <name evidence="4" type="ORF">GGR39_002325</name>
</gene>
<dbReference type="Gene3D" id="3.10.350.10">
    <property type="entry name" value="LysM domain"/>
    <property type="match status" value="3"/>
</dbReference>
<dbReference type="Proteomes" id="UP000561459">
    <property type="component" value="Unassembled WGS sequence"/>
</dbReference>
<dbReference type="CDD" id="cd00118">
    <property type="entry name" value="LysM"/>
    <property type="match status" value="3"/>
</dbReference>
<dbReference type="CDD" id="cd12797">
    <property type="entry name" value="M23_peptidase"/>
    <property type="match status" value="1"/>
</dbReference>
<dbReference type="InterPro" id="IPR018392">
    <property type="entry name" value="LysM"/>
</dbReference>
<feature type="domain" description="LysM" evidence="3">
    <location>
        <begin position="120"/>
        <end position="164"/>
    </location>
</feature>
<protein>
    <submittedName>
        <fullName evidence="4">Murein DD-endopeptidase MepM/ murein hydrolase activator NlpD</fullName>
    </submittedName>
</protein>
<dbReference type="PANTHER" id="PTHR21666:SF290">
    <property type="entry name" value="PEPTIDASE M23 DOMAIN PROTEIN"/>
    <property type="match status" value="1"/>
</dbReference>
<evidence type="ECO:0000313" key="5">
    <source>
        <dbReference type="Proteomes" id="UP000561459"/>
    </source>
</evidence>
<evidence type="ECO:0000313" key="4">
    <source>
        <dbReference type="EMBL" id="MBB3940668.1"/>
    </source>
</evidence>
<dbReference type="PROSITE" id="PS51782">
    <property type="entry name" value="LYSM"/>
    <property type="match status" value="3"/>
</dbReference>
<comment type="caution">
    <text evidence="4">The sequence shown here is derived from an EMBL/GenBank/DDBJ whole genome shotgun (WGS) entry which is preliminary data.</text>
</comment>
<dbReference type="SUPFAM" id="SSF54106">
    <property type="entry name" value="LysM domain"/>
    <property type="match status" value="2"/>
</dbReference>
<dbReference type="AlphaFoldDB" id="A0A7W6FYV3"/>
<evidence type="ECO:0000256" key="2">
    <source>
        <dbReference type="SAM" id="SignalP"/>
    </source>
</evidence>
<feature type="signal peptide" evidence="2">
    <location>
        <begin position="1"/>
        <end position="18"/>
    </location>
</feature>
<keyword evidence="4" id="KW-0378">Hydrolase</keyword>
<keyword evidence="5" id="KW-1185">Reference proteome</keyword>
<sequence length="384" mass="39396">MRRLAFLLAALAPLPALASPATESEHVVGEGETLNGIANRAGVKATAVAQANGLKAPYALRLGQTLKIPRDASSKAAVQAKTAAAASFAAKATTKADRPSPAATSSALKTADNPALLKESVHIVGPGETLGGIANRARVPRVLIAEANGLTQPYSVREGQKLLIPRTRHYVVRPGDTGFAIAYKHAVPWSQIAVANGISPDAAVTPGKELLIPTVFDPQLPSQADRISSSTAVKTAATASAVADAAVAAARAPAGNAVGRFAWPLDGTVRRGWKSTSSADHHDGIDITAPAGAAVRAAAAGTVIFAGTEAEQFGNLVVLDHGDGWNTAYGFLSKINVKKGAKVKSGERVGLVGNTGRAKGNELHFEVRQNGSPVDPQQELAKAP</sequence>